<evidence type="ECO:0000313" key="11">
    <source>
        <dbReference type="Proteomes" id="UP000656042"/>
    </source>
</evidence>
<dbReference type="EMBL" id="BMMX01000009">
    <property type="protein sequence ID" value="GGK91582.1"/>
    <property type="molecule type" value="Genomic_DNA"/>
</dbReference>
<gene>
    <name evidence="10" type="ORF">GCM10012284_26820</name>
</gene>
<dbReference type="InterPro" id="IPR017441">
    <property type="entry name" value="Protein_kinase_ATP_BS"/>
</dbReference>
<evidence type="ECO:0000256" key="7">
    <source>
        <dbReference type="PROSITE-ProRule" id="PRU10141"/>
    </source>
</evidence>
<evidence type="ECO:0000313" key="10">
    <source>
        <dbReference type="EMBL" id="GGK91582.1"/>
    </source>
</evidence>
<evidence type="ECO:0000256" key="6">
    <source>
        <dbReference type="ARBA" id="ARBA00022840"/>
    </source>
</evidence>
<evidence type="ECO:0000259" key="9">
    <source>
        <dbReference type="PROSITE" id="PS50011"/>
    </source>
</evidence>
<evidence type="ECO:0000256" key="8">
    <source>
        <dbReference type="SAM" id="MobiDB-lite"/>
    </source>
</evidence>
<reference evidence="10" key="2">
    <citation type="submission" date="2020-09" db="EMBL/GenBank/DDBJ databases">
        <authorList>
            <person name="Sun Q."/>
            <person name="Zhou Y."/>
        </authorList>
    </citation>
    <scope>NUCLEOTIDE SEQUENCE</scope>
    <source>
        <strain evidence="10">CGMCC 4.7299</strain>
    </source>
</reference>
<dbReference type="Pfam" id="PF00069">
    <property type="entry name" value="Pkinase"/>
    <property type="match status" value="1"/>
</dbReference>
<proteinExistence type="predicted"/>
<feature type="domain" description="Protein kinase" evidence="9">
    <location>
        <begin position="8"/>
        <end position="277"/>
    </location>
</feature>
<keyword evidence="5 10" id="KW-0418">Kinase</keyword>
<reference evidence="10" key="1">
    <citation type="journal article" date="2014" name="Int. J. Syst. Evol. Microbiol.">
        <title>Complete genome sequence of Corynebacterium casei LMG S-19264T (=DSM 44701T), isolated from a smear-ripened cheese.</title>
        <authorList>
            <consortium name="US DOE Joint Genome Institute (JGI-PGF)"/>
            <person name="Walter F."/>
            <person name="Albersmeier A."/>
            <person name="Kalinowski J."/>
            <person name="Ruckert C."/>
        </authorList>
    </citation>
    <scope>NUCLEOTIDE SEQUENCE</scope>
    <source>
        <strain evidence="10">CGMCC 4.7299</strain>
    </source>
</reference>
<evidence type="ECO:0000256" key="3">
    <source>
        <dbReference type="ARBA" id="ARBA00022679"/>
    </source>
</evidence>
<dbReference type="PROSITE" id="PS00108">
    <property type="entry name" value="PROTEIN_KINASE_ST"/>
    <property type="match status" value="1"/>
</dbReference>
<dbReference type="InterPro" id="IPR000719">
    <property type="entry name" value="Prot_kinase_dom"/>
</dbReference>
<feature type="compositionally biased region" description="Basic and acidic residues" evidence="8">
    <location>
        <begin position="338"/>
        <end position="347"/>
    </location>
</feature>
<keyword evidence="3" id="KW-0808">Transferase</keyword>
<evidence type="ECO:0000256" key="5">
    <source>
        <dbReference type="ARBA" id="ARBA00022777"/>
    </source>
</evidence>
<dbReference type="PROSITE" id="PS50011">
    <property type="entry name" value="PROTEIN_KINASE_DOM"/>
    <property type="match status" value="1"/>
</dbReference>
<dbReference type="SMART" id="SM00220">
    <property type="entry name" value="S_TKc"/>
    <property type="match status" value="1"/>
</dbReference>
<dbReference type="AlphaFoldDB" id="A0A8J3BYZ7"/>
<dbReference type="Proteomes" id="UP000656042">
    <property type="component" value="Unassembled WGS sequence"/>
</dbReference>
<comment type="caution">
    <text evidence="10">The sequence shown here is derived from an EMBL/GenBank/DDBJ whole genome shotgun (WGS) entry which is preliminary data.</text>
</comment>
<dbReference type="InterPro" id="IPR011009">
    <property type="entry name" value="Kinase-like_dom_sf"/>
</dbReference>
<dbReference type="PANTHER" id="PTHR43289">
    <property type="entry name" value="MITOGEN-ACTIVATED PROTEIN KINASE KINASE KINASE 20-RELATED"/>
    <property type="match status" value="1"/>
</dbReference>
<dbReference type="CDD" id="cd14014">
    <property type="entry name" value="STKc_PknB_like"/>
    <property type="match status" value="1"/>
</dbReference>
<dbReference type="EC" id="2.7.11.1" evidence="1"/>
<accession>A0A8J3BYZ7</accession>
<keyword evidence="6 7" id="KW-0067">ATP-binding</keyword>
<sequence>MRTLGGRYRLVHRIGVGGMSEVWQGHDEVLDRAVAVKIMSPAVESALEGMTGTELVRTEARSAARLAHPNVASVHDFGTAQSPGRDVPYIVMELVDGHTLNDHLNGGALDWQIGVRICAEVAAALAAAHAEHVVHRDIKPANIMLTPAGAKVLDFGIAAAVGTPDPDPEGPVMGTPAYVAPERFEGLPATPATDMFALGVLLYHCLTGRLPWHADTQTGLVEAQRYADPDPLPPIEGLAPEVIDLCSRCLDRDPLERPTALVAALLLAESVDARVYVPLVNPTLAAARPQTRSTWDQRAAEAPTDAALPAGGAPEPVSPGASGREPGATGHGPADLGADERSSAERVGRHRAG</sequence>
<dbReference type="InterPro" id="IPR008271">
    <property type="entry name" value="Ser/Thr_kinase_AS"/>
</dbReference>
<dbReference type="RefSeq" id="WP_189079508.1">
    <property type="nucleotide sequence ID" value="NZ_BMMX01000009.1"/>
</dbReference>
<dbReference type="SUPFAM" id="SSF56112">
    <property type="entry name" value="Protein kinase-like (PK-like)"/>
    <property type="match status" value="1"/>
</dbReference>
<dbReference type="Gene3D" id="1.10.510.10">
    <property type="entry name" value="Transferase(Phosphotransferase) domain 1"/>
    <property type="match status" value="1"/>
</dbReference>
<dbReference type="GO" id="GO:0005524">
    <property type="term" value="F:ATP binding"/>
    <property type="evidence" value="ECO:0007669"/>
    <property type="project" value="UniProtKB-UniRule"/>
</dbReference>
<dbReference type="GO" id="GO:0004674">
    <property type="term" value="F:protein serine/threonine kinase activity"/>
    <property type="evidence" value="ECO:0007669"/>
    <property type="project" value="UniProtKB-KW"/>
</dbReference>
<dbReference type="PROSITE" id="PS00107">
    <property type="entry name" value="PROTEIN_KINASE_ATP"/>
    <property type="match status" value="1"/>
</dbReference>
<protein>
    <recommendedName>
        <fullName evidence="1">non-specific serine/threonine protein kinase</fullName>
        <ecNumber evidence="1">2.7.11.1</ecNumber>
    </recommendedName>
</protein>
<evidence type="ECO:0000256" key="4">
    <source>
        <dbReference type="ARBA" id="ARBA00022741"/>
    </source>
</evidence>
<feature type="region of interest" description="Disordered" evidence="8">
    <location>
        <begin position="287"/>
        <end position="353"/>
    </location>
</feature>
<evidence type="ECO:0000256" key="1">
    <source>
        <dbReference type="ARBA" id="ARBA00012513"/>
    </source>
</evidence>
<organism evidence="10 11">
    <name type="scientific">Mangrovihabitans endophyticus</name>
    <dbReference type="NCBI Taxonomy" id="1751298"/>
    <lineage>
        <taxon>Bacteria</taxon>
        <taxon>Bacillati</taxon>
        <taxon>Actinomycetota</taxon>
        <taxon>Actinomycetes</taxon>
        <taxon>Micromonosporales</taxon>
        <taxon>Micromonosporaceae</taxon>
        <taxon>Mangrovihabitans</taxon>
    </lineage>
</organism>
<dbReference type="Gene3D" id="3.30.200.20">
    <property type="entry name" value="Phosphorylase Kinase, domain 1"/>
    <property type="match status" value="1"/>
</dbReference>
<feature type="binding site" evidence="7">
    <location>
        <position position="37"/>
    </location>
    <ligand>
        <name>ATP</name>
        <dbReference type="ChEBI" id="CHEBI:30616"/>
    </ligand>
</feature>
<name>A0A8J3BYZ7_9ACTN</name>
<feature type="compositionally biased region" description="Low complexity" evidence="8">
    <location>
        <begin position="300"/>
        <end position="310"/>
    </location>
</feature>
<keyword evidence="11" id="KW-1185">Reference proteome</keyword>
<keyword evidence="2" id="KW-0723">Serine/threonine-protein kinase</keyword>
<dbReference type="PANTHER" id="PTHR43289:SF6">
    <property type="entry name" value="SERINE_THREONINE-PROTEIN KINASE NEKL-3"/>
    <property type="match status" value="1"/>
</dbReference>
<evidence type="ECO:0000256" key="2">
    <source>
        <dbReference type="ARBA" id="ARBA00022527"/>
    </source>
</evidence>
<keyword evidence="4 7" id="KW-0547">Nucleotide-binding</keyword>